<evidence type="ECO:0000256" key="5">
    <source>
        <dbReference type="SAM" id="MobiDB-lite"/>
    </source>
</evidence>
<dbReference type="InterPro" id="IPR018159">
    <property type="entry name" value="Spectrin/alpha-actinin"/>
</dbReference>
<dbReference type="SMART" id="SM00150">
    <property type="entry name" value="SPEC"/>
    <property type="match status" value="1"/>
</dbReference>
<feature type="compositionally biased region" description="Basic and acidic residues" evidence="5">
    <location>
        <begin position="271"/>
        <end position="281"/>
    </location>
</feature>
<dbReference type="Proteomes" id="UP000562322">
    <property type="component" value="Unassembled WGS sequence"/>
</dbReference>
<comment type="caution">
    <text evidence="6">The sequence shown here is derived from an EMBL/GenBank/DDBJ whole genome shotgun (WGS) entry which is preliminary data.</text>
</comment>
<evidence type="ECO:0000256" key="3">
    <source>
        <dbReference type="ARBA" id="ARBA00022737"/>
    </source>
</evidence>
<feature type="region of interest" description="Disordered" evidence="5">
    <location>
        <begin position="167"/>
        <end position="191"/>
    </location>
</feature>
<comment type="subcellular location">
    <subcellularLocation>
        <location evidence="1">Endomembrane system</location>
    </subcellularLocation>
</comment>
<accession>A0A7L0WK53</accession>
<evidence type="ECO:0000313" key="6">
    <source>
        <dbReference type="EMBL" id="NXL91859.1"/>
    </source>
</evidence>
<evidence type="ECO:0000256" key="1">
    <source>
        <dbReference type="ARBA" id="ARBA00004308"/>
    </source>
</evidence>
<dbReference type="OrthoDB" id="9448174at2759"/>
<feature type="region of interest" description="Disordered" evidence="5">
    <location>
        <begin position="93"/>
        <end position="117"/>
    </location>
</feature>
<dbReference type="SUPFAM" id="SSF46966">
    <property type="entry name" value="Spectrin repeat"/>
    <property type="match status" value="1"/>
</dbReference>
<feature type="region of interest" description="Disordered" evidence="5">
    <location>
        <begin position="245"/>
        <end position="286"/>
    </location>
</feature>
<evidence type="ECO:0000313" key="7">
    <source>
        <dbReference type="Proteomes" id="UP000562322"/>
    </source>
</evidence>
<sequence>MERLRKMSSYQADYWACAIPDTLPPSPDRQSPHWDPNKEYKDLLDYAYPLKPRYKLGKTPEPLFHDSGIDLDSFSLSPEGTLRSASIYSQGWQAQGSRESRHQGAVAPARKHSTPVAGKASCAGATSWCEPSPIAKASFAKSASSAGTAGPSRGFAKDLMAELARLSSSNRPDVDGRSWGARGSPFSSHRGKALESANGFLPTTRVLPLRKEWDGDGEFLSLPPRLRELERLSQVLSDLSVTIRTPRESCLPPPSDSQEPLSAEWAPFGEANRRGQRERTEGSGPCHPYGSWKPAWDSARSCSHIDADPLHLPASTRGTLQGTYLNPSELNAKGHPRERGQRGGSLAHCIKVFCCQLEELICWLHKVADIADSWVPPAPDAASVRAALHRYVEFRRDVADHRSLTESVLQRGEALLECMAANSPALKDTLGLIARQSEELENRAERLYQSLLAAVDPAQGEDSSSAQQAQEAQWVS</sequence>
<evidence type="ECO:0000256" key="2">
    <source>
        <dbReference type="ARBA" id="ARBA00022553"/>
    </source>
</evidence>
<dbReference type="AlphaFoldDB" id="A0A7L0WK53"/>
<proteinExistence type="predicted"/>
<feature type="non-terminal residue" evidence="6">
    <location>
        <position position="476"/>
    </location>
</feature>
<keyword evidence="2" id="KW-0597">Phosphoprotein</keyword>
<reference evidence="6 7" key="1">
    <citation type="submission" date="2019-09" db="EMBL/GenBank/DDBJ databases">
        <title>Bird 10,000 Genomes (B10K) Project - Family phase.</title>
        <authorList>
            <person name="Zhang G."/>
        </authorList>
    </citation>
    <scope>NUCLEOTIDE SEQUENCE [LARGE SCALE GENOMIC DNA]</scope>
    <source>
        <strain evidence="6">B10K-DU-001-39</strain>
        <tissue evidence="6">Muscle</tissue>
    </source>
</reference>
<keyword evidence="3" id="KW-0677">Repeat</keyword>
<keyword evidence="4" id="KW-0472">Membrane</keyword>
<evidence type="ECO:0000256" key="4">
    <source>
        <dbReference type="ARBA" id="ARBA00023136"/>
    </source>
</evidence>
<dbReference type="EMBL" id="VXAV01008449">
    <property type="protein sequence ID" value="NXL91859.1"/>
    <property type="molecule type" value="Genomic_DNA"/>
</dbReference>
<feature type="non-terminal residue" evidence="6">
    <location>
        <position position="1"/>
    </location>
</feature>
<dbReference type="PANTHER" id="PTHR14514:SF2">
    <property type="entry name" value="A-KINASE ANCHOR PROTEIN 6"/>
    <property type="match status" value="1"/>
</dbReference>
<protein>
    <submittedName>
        <fullName evidence="6">CEP68 protein</fullName>
    </submittedName>
</protein>
<keyword evidence="7" id="KW-1185">Reference proteome</keyword>
<gene>
    <name evidence="6" type="primary">Cep68</name>
    <name evidence="6" type="ORF">ALELAT_R03491</name>
</gene>
<dbReference type="Gene3D" id="1.20.58.60">
    <property type="match status" value="1"/>
</dbReference>
<organism evidence="6 7">
    <name type="scientific">Alectura lathami</name>
    <name type="common">Australian brush turkey</name>
    <dbReference type="NCBI Taxonomy" id="81907"/>
    <lineage>
        <taxon>Eukaryota</taxon>
        <taxon>Metazoa</taxon>
        <taxon>Chordata</taxon>
        <taxon>Craniata</taxon>
        <taxon>Vertebrata</taxon>
        <taxon>Euteleostomi</taxon>
        <taxon>Archelosauria</taxon>
        <taxon>Archosauria</taxon>
        <taxon>Dinosauria</taxon>
        <taxon>Saurischia</taxon>
        <taxon>Theropoda</taxon>
        <taxon>Coelurosauria</taxon>
        <taxon>Aves</taxon>
        <taxon>Neognathae</taxon>
        <taxon>Galloanserae</taxon>
        <taxon>Galliformes</taxon>
        <taxon>Megapodiidae</taxon>
        <taxon>Alectura</taxon>
    </lineage>
</organism>
<dbReference type="PANTHER" id="PTHR14514">
    <property type="entry name" value="PKA ANCHORING PROTEIN"/>
    <property type="match status" value="1"/>
</dbReference>
<name>A0A7L0WK53_ALELA</name>